<evidence type="ECO:0000313" key="2">
    <source>
        <dbReference type="Proteomes" id="UP000799436"/>
    </source>
</evidence>
<accession>A0A6G1KYU4</accession>
<name>A0A6G1KYU4_9PEZI</name>
<dbReference type="PANTHER" id="PTHR33361">
    <property type="entry name" value="GLR0591 PROTEIN"/>
    <property type="match status" value="1"/>
</dbReference>
<reference evidence="1" key="1">
    <citation type="journal article" date="2020" name="Stud. Mycol.">
        <title>101 Dothideomycetes genomes: a test case for predicting lifestyles and emergence of pathogens.</title>
        <authorList>
            <person name="Haridas S."/>
            <person name="Albert R."/>
            <person name="Binder M."/>
            <person name="Bloem J."/>
            <person name="Labutti K."/>
            <person name="Salamov A."/>
            <person name="Andreopoulos B."/>
            <person name="Baker S."/>
            <person name="Barry K."/>
            <person name="Bills G."/>
            <person name="Bluhm B."/>
            <person name="Cannon C."/>
            <person name="Castanera R."/>
            <person name="Culley D."/>
            <person name="Daum C."/>
            <person name="Ezra D."/>
            <person name="Gonzalez J."/>
            <person name="Henrissat B."/>
            <person name="Kuo A."/>
            <person name="Liang C."/>
            <person name="Lipzen A."/>
            <person name="Lutzoni F."/>
            <person name="Magnuson J."/>
            <person name="Mondo S."/>
            <person name="Nolan M."/>
            <person name="Ohm R."/>
            <person name="Pangilinan J."/>
            <person name="Park H.-J."/>
            <person name="Ramirez L."/>
            <person name="Alfaro M."/>
            <person name="Sun H."/>
            <person name="Tritt A."/>
            <person name="Yoshinaga Y."/>
            <person name="Zwiers L.-H."/>
            <person name="Turgeon B."/>
            <person name="Goodwin S."/>
            <person name="Spatafora J."/>
            <person name="Crous P."/>
            <person name="Grigoriev I."/>
        </authorList>
    </citation>
    <scope>NUCLEOTIDE SEQUENCE</scope>
    <source>
        <strain evidence="1">CBS 116005</strain>
    </source>
</reference>
<dbReference type="PANTHER" id="PTHR33361:SF2">
    <property type="entry name" value="DUF885 DOMAIN-CONTAINING PROTEIN"/>
    <property type="match status" value="1"/>
</dbReference>
<dbReference type="InterPro" id="IPR010281">
    <property type="entry name" value="DUF885"/>
</dbReference>
<dbReference type="Pfam" id="PF05960">
    <property type="entry name" value="DUF885"/>
    <property type="match status" value="1"/>
</dbReference>
<proteinExistence type="predicted"/>
<protein>
    <recommendedName>
        <fullName evidence="3">X-Pro dipeptidyl-peptidase</fullName>
    </recommendedName>
</protein>
<evidence type="ECO:0000313" key="1">
    <source>
        <dbReference type="EMBL" id="KAF2765590.1"/>
    </source>
</evidence>
<keyword evidence="2" id="KW-1185">Reference proteome</keyword>
<sequence length="587" mass="67734">MTRNAVPLRQQKSDGTTPVVLEEAHARVQLRDTMQSMVDATREDVQDIENFYHVNFSSTRIKRLQETFEDRLSHLKALSFDKLSHEDRTDYILLQKYCLRQLDGLSDFVSMHSRSKPLLEPFSSRLVDLLESRQRVTPISGKTAAEALAQADELVQQKQQAVADGSLKLVGEHARFAAFNAVHAIKELCSHLEEWISFYKGYDPTITWWVVAPHESLVQSLRKYSGLVRKELVGINENDNDAIVGQPIGRTALLHHLDSAFIACTPEELIKIGEREYAWCEKQMKKASQDLGYGDDWKAALEHVKDEYVEPGQQTQLVHQLSKEAIEYVKKHDMVTIPKIAEECWRTYMIPPEQQKVNPFFLGGPYIQVSYPTDSMSHSEKLMSMRGNNRPMSRSTVFHELIPGHHLQYHMIARHRSYRTFFTTAAWMEGWAFYWEFILWDRGFAATPGEKIGMLFWRMHRCARIIFSVSFHMGRMTPQECIDYLVEKVGHERATAEGEVRRSFNGEYGPLYQAGYMIGALQFYKLRDEVVGGRGWSEKQFHDRILREGQMPVEILRALLKGERLEKDHKATWKFYDFCGEAGAASA</sequence>
<gene>
    <name evidence="1" type="ORF">EJ03DRAFT_205621</name>
</gene>
<dbReference type="Proteomes" id="UP000799436">
    <property type="component" value="Unassembled WGS sequence"/>
</dbReference>
<dbReference type="AlphaFoldDB" id="A0A6G1KYU4"/>
<evidence type="ECO:0008006" key="3">
    <source>
        <dbReference type="Google" id="ProtNLM"/>
    </source>
</evidence>
<organism evidence="1 2">
    <name type="scientific">Teratosphaeria nubilosa</name>
    <dbReference type="NCBI Taxonomy" id="161662"/>
    <lineage>
        <taxon>Eukaryota</taxon>
        <taxon>Fungi</taxon>
        <taxon>Dikarya</taxon>
        <taxon>Ascomycota</taxon>
        <taxon>Pezizomycotina</taxon>
        <taxon>Dothideomycetes</taxon>
        <taxon>Dothideomycetidae</taxon>
        <taxon>Mycosphaerellales</taxon>
        <taxon>Teratosphaeriaceae</taxon>
        <taxon>Teratosphaeria</taxon>
    </lineage>
</organism>
<dbReference type="OrthoDB" id="5959877at2759"/>
<dbReference type="EMBL" id="ML995888">
    <property type="protein sequence ID" value="KAF2765590.1"/>
    <property type="molecule type" value="Genomic_DNA"/>
</dbReference>